<dbReference type="InterPro" id="IPR036514">
    <property type="entry name" value="SGNH_hydro_sf"/>
</dbReference>
<dbReference type="EMBL" id="JANRMI010000001">
    <property type="protein sequence ID" value="MDG0815222.1"/>
    <property type="molecule type" value="Genomic_DNA"/>
</dbReference>
<evidence type="ECO:0000256" key="1">
    <source>
        <dbReference type="SAM" id="MobiDB-lite"/>
    </source>
</evidence>
<evidence type="ECO:0000313" key="3">
    <source>
        <dbReference type="EMBL" id="MDG0815222.1"/>
    </source>
</evidence>
<evidence type="ECO:0000256" key="2">
    <source>
        <dbReference type="SAM" id="SignalP"/>
    </source>
</evidence>
<keyword evidence="3" id="KW-0378">Hydrolase</keyword>
<dbReference type="GO" id="GO:0016787">
    <property type="term" value="F:hydrolase activity"/>
    <property type="evidence" value="ECO:0007669"/>
    <property type="project" value="UniProtKB-KW"/>
</dbReference>
<comment type="caution">
    <text evidence="3">The sequence shown here is derived from an EMBL/GenBank/DDBJ whole genome shotgun (WGS) entry which is preliminary data.</text>
</comment>
<protein>
    <submittedName>
        <fullName evidence="3">SGNH/GDSL hydrolase family protein</fullName>
    </submittedName>
</protein>
<dbReference type="Proteomes" id="UP001152321">
    <property type="component" value="Unassembled WGS sequence"/>
</dbReference>
<sequence>MKYSALIIFFISSAVFANVETLIIGDSHVVGPFGENMHKIFRTKTKEDTRTLGLAGASPSNFVAANAKQRTLSYGFADRNNENERLIKGGTAAELPELGPLLAKTNPNRIVIELGDNFADYRNPSANSDASAKKQVQLIISELEKQNSKATCYWVTPTWTDKSGSKPYQKTNERLVKLIDIIKKTASPRCTVIDSANGIGLQQSDIKTGSDGLHFDGTNGKKWAEAAANKIFEIEKAKQSGTKSAPADKTSSAIK</sequence>
<evidence type="ECO:0000313" key="4">
    <source>
        <dbReference type="Proteomes" id="UP001152321"/>
    </source>
</evidence>
<feature type="signal peptide" evidence="2">
    <location>
        <begin position="1"/>
        <end position="17"/>
    </location>
</feature>
<feature type="region of interest" description="Disordered" evidence="1">
    <location>
        <begin position="235"/>
        <end position="255"/>
    </location>
</feature>
<proteinExistence type="predicted"/>
<keyword evidence="4" id="KW-1185">Reference proteome</keyword>
<organism evidence="3 4">
    <name type="scientific">Bdellovibrio svalbardensis</name>
    <dbReference type="NCBI Taxonomy" id="2972972"/>
    <lineage>
        <taxon>Bacteria</taxon>
        <taxon>Pseudomonadati</taxon>
        <taxon>Bdellovibrionota</taxon>
        <taxon>Bdellovibrionia</taxon>
        <taxon>Bdellovibrionales</taxon>
        <taxon>Pseudobdellovibrionaceae</taxon>
        <taxon>Bdellovibrio</taxon>
    </lineage>
</organism>
<accession>A0ABT6DFH6</accession>
<dbReference type="Gene3D" id="3.40.50.1110">
    <property type="entry name" value="SGNH hydrolase"/>
    <property type="match status" value="1"/>
</dbReference>
<feature type="chain" id="PRO_5045289346" evidence="2">
    <location>
        <begin position="18"/>
        <end position="255"/>
    </location>
</feature>
<dbReference type="CDD" id="cd00229">
    <property type="entry name" value="SGNH_hydrolase"/>
    <property type="match status" value="1"/>
</dbReference>
<dbReference type="RefSeq" id="WP_277576698.1">
    <property type="nucleotide sequence ID" value="NZ_JANRMI010000001.1"/>
</dbReference>
<feature type="compositionally biased region" description="Polar residues" evidence="1">
    <location>
        <begin position="239"/>
        <end position="255"/>
    </location>
</feature>
<dbReference type="SUPFAM" id="SSF52266">
    <property type="entry name" value="SGNH hydrolase"/>
    <property type="match status" value="1"/>
</dbReference>
<reference evidence="3" key="1">
    <citation type="submission" date="2022-08" db="EMBL/GenBank/DDBJ databases">
        <title>Novel Bdellovibrio Species Isolated from Svalbard: Designation Bdellovibrio svalbardensis.</title>
        <authorList>
            <person name="Mitchell R.J."/>
            <person name="Choi S.Y."/>
        </authorList>
    </citation>
    <scope>NUCLEOTIDE SEQUENCE</scope>
    <source>
        <strain evidence="3">PAP01</strain>
    </source>
</reference>
<name>A0ABT6DFH6_9BACT</name>
<gene>
    <name evidence="3" type="ORF">NWE73_02540</name>
</gene>
<keyword evidence="2" id="KW-0732">Signal</keyword>